<protein>
    <recommendedName>
        <fullName evidence="2">tRNA-binding domain-containing protein</fullName>
    </recommendedName>
</protein>
<gene>
    <name evidence="1" type="ORF">S03H2_68844</name>
</gene>
<proteinExistence type="predicted"/>
<name>X1LE82_9ZZZZ</name>
<dbReference type="SUPFAM" id="SSF46955">
    <property type="entry name" value="Putative DNA-binding domain"/>
    <property type="match status" value="1"/>
</dbReference>
<organism evidence="1">
    <name type="scientific">marine sediment metagenome</name>
    <dbReference type="NCBI Taxonomy" id="412755"/>
    <lineage>
        <taxon>unclassified sequences</taxon>
        <taxon>metagenomes</taxon>
        <taxon>ecological metagenomes</taxon>
    </lineage>
</organism>
<sequence length="59" mass="6847">MVFSYNWLQSFFQKKLPRPEKLAEFLTMKAFEVGEIKRIGGDYVLNIDVTPNRAGDCFS</sequence>
<dbReference type="InterPro" id="IPR009061">
    <property type="entry name" value="DNA-bd_dom_put_sf"/>
</dbReference>
<evidence type="ECO:0000313" key="1">
    <source>
        <dbReference type="EMBL" id="GAH92443.1"/>
    </source>
</evidence>
<evidence type="ECO:0008006" key="2">
    <source>
        <dbReference type="Google" id="ProtNLM"/>
    </source>
</evidence>
<feature type="non-terminal residue" evidence="1">
    <location>
        <position position="59"/>
    </location>
</feature>
<dbReference type="Gene3D" id="3.30.56.10">
    <property type="match status" value="1"/>
</dbReference>
<accession>X1LE82</accession>
<reference evidence="1" key="1">
    <citation type="journal article" date="2014" name="Front. Microbiol.">
        <title>High frequency of phylogenetically diverse reductive dehalogenase-homologous genes in deep subseafloor sedimentary metagenomes.</title>
        <authorList>
            <person name="Kawai M."/>
            <person name="Futagami T."/>
            <person name="Toyoda A."/>
            <person name="Takaki Y."/>
            <person name="Nishi S."/>
            <person name="Hori S."/>
            <person name="Arai W."/>
            <person name="Tsubouchi T."/>
            <person name="Morono Y."/>
            <person name="Uchiyama I."/>
            <person name="Ito T."/>
            <person name="Fujiyama A."/>
            <person name="Inagaki F."/>
            <person name="Takami H."/>
        </authorList>
    </citation>
    <scope>NUCLEOTIDE SEQUENCE</scope>
    <source>
        <strain evidence="1">Expedition CK06-06</strain>
    </source>
</reference>
<dbReference type="AlphaFoldDB" id="X1LE82"/>
<dbReference type="EMBL" id="BARU01045349">
    <property type="protein sequence ID" value="GAH92443.1"/>
    <property type="molecule type" value="Genomic_DNA"/>
</dbReference>
<comment type="caution">
    <text evidence="1">The sequence shown here is derived from an EMBL/GenBank/DDBJ whole genome shotgun (WGS) entry which is preliminary data.</text>
</comment>